<dbReference type="GO" id="GO:0016538">
    <property type="term" value="F:cyclin-dependent protein serine/threonine kinase regulator activity"/>
    <property type="evidence" value="ECO:0007669"/>
    <property type="project" value="InterPro"/>
</dbReference>
<proteinExistence type="inferred from homology"/>
<feature type="transmembrane region" description="Helical" evidence="2">
    <location>
        <begin position="49"/>
        <end position="66"/>
    </location>
</feature>
<dbReference type="SMART" id="SM00385">
    <property type="entry name" value="CYCLIN"/>
    <property type="match status" value="1"/>
</dbReference>
<accession>A0A9P6YBC0</accession>
<evidence type="ECO:0000256" key="2">
    <source>
        <dbReference type="SAM" id="Phobius"/>
    </source>
</evidence>
<name>A0A9P6YBC0_RHIOR</name>
<comment type="caution">
    <text evidence="4">The sequence shown here is derived from an EMBL/GenBank/DDBJ whole genome shotgun (WGS) entry which is preliminary data.</text>
</comment>
<sequence>MTLKDQWSFTKEDLYDTPSILDGVPFEQEQLDRVKGCHYLLAVGAKLNLPQLVVVTAITFFHRFFMRQSVKRYHVYDIAATSLFVATKVEECTRRIKDIVIVCAQKAQKNDKLSLEEGSKDFIKWKETLLHYEVILLETLCFDLSVQQAHTSLCELETQLKEKSTVSSSAIRKAWMLLYQCLGSPLCVLYKPNTVAAAALLLATHFSSTDKLSDNWHETLEDINASEVHELASEMLEYYMDHYLVKSSHQSSSQTNSPYPHHSPHRH</sequence>
<evidence type="ECO:0000259" key="3">
    <source>
        <dbReference type="SMART" id="SM00385"/>
    </source>
</evidence>
<dbReference type="Gene3D" id="1.10.472.10">
    <property type="entry name" value="Cyclin-like"/>
    <property type="match status" value="2"/>
</dbReference>
<organism evidence="4 5">
    <name type="scientific">Rhizopus oryzae</name>
    <name type="common">Mucormycosis agent</name>
    <name type="synonym">Rhizopus arrhizus var. delemar</name>
    <dbReference type="NCBI Taxonomy" id="64495"/>
    <lineage>
        <taxon>Eukaryota</taxon>
        <taxon>Fungi</taxon>
        <taxon>Fungi incertae sedis</taxon>
        <taxon>Mucoromycota</taxon>
        <taxon>Mucoromycotina</taxon>
        <taxon>Mucoromycetes</taxon>
        <taxon>Mucorales</taxon>
        <taxon>Mucorineae</taxon>
        <taxon>Rhizopodaceae</taxon>
        <taxon>Rhizopus</taxon>
    </lineage>
</organism>
<dbReference type="AlphaFoldDB" id="A0A9P6YBC0"/>
<keyword evidence="2" id="KW-1133">Transmembrane helix</keyword>
<dbReference type="InterPro" id="IPR036915">
    <property type="entry name" value="Cyclin-like_sf"/>
</dbReference>
<reference evidence="4" key="1">
    <citation type="journal article" date="2020" name="Microb. Genom.">
        <title>Genetic diversity of clinical and environmental Mucorales isolates obtained from an investigation of mucormycosis cases among solid organ transplant recipients.</title>
        <authorList>
            <person name="Nguyen M.H."/>
            <person name="Kaul D."/>
            <person name="Muto C."/>
            <person name="Cheng S.J."/>
            <person name="Richter R.A."/>
            <person name="Bruno V.M."/>
            <person name="Liu G."/>
            <person name="Beyhan S."/>
            <person name="Sundermann A.J."/>
            <person name="Mounaud S."/>
            <person name="Pasculle A.W."/>
            <person name="Nierman W.C."/>
            <person name="Driscoll E."/>
            <person name="Cumbie R."/>
            <person name="Clancy C.J."/>
            <person name="Dupont C.L."/>
        </authorList>
    </citation>
    <scope>NUCLEOTIDE SEQUENCE</scope>
    <source>
        <strain evidence="4">GL16</strain>
    </source>
</reference>
<dbReference type="Proteomes" id="UP000717996">
    <property type="component" value="Unassembled WGS sequence"/>
</dbReference>
<keyword evidence="1" id="KW-0195">Cyclin</keyword>
<dbReference type="SUPFAM" id="SSF47954">
    <property type="entry name" value="Cyclin-like"/>
    <property type="match status" value="2"/>
</dbReference>
<dbReference type="GO" id="GO:0006357">
    <property type="term" value="P:regulation of transcription by RNA polymerase II"/>
    <property type="evidence" value="ECO:0007669"/>
    <property type="project" value="InterPro"/>
</dbReference>
<dbReference type="Pfam" id="PF00134">
    <property type="entry name" value="Cyclin_N"/>
    <property type="match status" value="1"/>
</dbReference>
<feature type="domain" description="Cyclin-like" evidence="3">
    <location>
        <begin position="38"/>
        <end position="138"/>
    </location>
</feature>
<keyword evidence="2" id="KW-0472">Membrane</keyword>
<evidence type="ECO:0000313" key="4">
    <source>
        <dbReference type="EMBL" id="KAG1543642.1"/>
    </source>
</evidence>
<gene>
    <name evidence="4" type="ORF">G6F51_006552</name>
</gene>
<evidence type="ECO:0000313" key="5">
    <source>
        <dbReference type="Proteomes" id="UP000717996"/>
    </source>
</evidence>
<dbReference type="OrthoDB" id="25002at2759"/>
<dbReference type="EMBL" id="JAANIT010000899">
    <property type="protein sequence ID" value="KAG1543642.1"/>
    <property type="molecule type" value="Genomic_DNA"/>
</dbReference>
<dbReference type="PANTHER" id="PTHR10026">
    <property type="entry name" value="CYCLIN"/>
    <property type="match status" value="1"/>
</dbReference>
<protein>
    <recommendedName>
        <fullName evidence="3">Cyclin-like domain-containing protein</fullName>
    </recommendedName>
</protein>
<dbReference type="InterPro" id="IPR006671">
    <property type="entry name" value="Cyclin_N"/>
</dbReference>
<dbReference type="PIRSF" id="PIRSF028758">
    <property type="entry name" value="Cyclin, C/H/G types"/>
    <property type="match status" value="1"/>
</dbReference>
<keyword evidence="2" id="KW-0812">Transmembrane</keyword>
<evidence type="ECO:0000256" key="1">
    <source>
        <dbReference type="RuleBase" id="RU000383"/>
    </source>
</evidence>
<dbReference type="InterPro" id="IPR013763">
    <property type="entry name" value="Cyclin-like_dom"/>
</dbReference>
<dbReference type="InterPro" id="IPR043198">
    <property type="entry name" value="Cyclin/Ssn8"/>
</dbReference>
<comment type="similarity">
    <text evidence="1">Belongs to the cyclin family.</text>
</comment>